<keyword evidence="3" id="KW-1133">Transmembrane helix</keyword>
<reference evidence="4" key="1">
    <citation type="submission" date="2020-10" db="EMBL/GenBank/DDBJ databases">
        <authorList>
            <person name="Han B."/>
            <person name="Lu T."/>
            <person name="Zhao Q."/>
            <person name="Huang X."/>
            <person name="Zhao Y."/>
        </authorList>
    </citation>
    <scope>NUCLEOTIDE SEQUENCE</scope>
</reference>
<dbReference type="Gene3D" id="3.40.50.2000">
    <property type="entry name" value="Glycogen Phosphorylase B"/>
    <property type="match status" value="1"/>
</dbReference>
<keyword evidence="2" id="KW-0328">Glycosyltransferase</keyword>
<protein>
    <submittedName>
        <fullName evidence="4">Uncharacterized protein</fullName>
    </submittedName>
</protein>
<dbReference type="AlphaFoldDB" id="A0A811PEE2"/>
<keyword evidence="3" id="KW-0472">Membrane</keyword>
<evidence type="ECO:0000313" key="4">
    <source>
        <dbReference type="EMBL" id="CAD6237775.1"/>
    </source>
</evidence>
<dbReference type="GO" id="GO:0035251">
    <property type="term" value="F:UDP-glucosyltransferase activity"/>
    <property type="evidence" value="ECO:0007669"/>
    <property type="project" value="TreeGrafter"/>
</dbReference>
<dbReference type="OrthoDB" id="5835829at2759"/>
<evidence type="ECO:0000256" key="1">
    <source>
        <dbReference type="ARBA" id="ARBA00009995"/>
    </source>
</evidence>
<proteinExistence type="inferred from homology"/>
<dbReference type="SUPFAM" id="SSF53756">
    <property type="entry name" value="UDP-Glycosyltransferase/glycogen phosphorylase"/>
    <property type="match status" value="1"/>
</dbReference>
<comment type="caution">
    <text evidence="4">The sequence shown here is derived from an EMBL/GenBank/DDBJ whole genome shotgun (WGS) entry which is preliminary data.</text>
</comment>
<dbReference type="Proteomes" id="UP000604825">
    <property type="component" value="Unassembled WGS sequence"/>
</dbReference>
<comment type="similarity">
    <text evidence="1">Belongs to the UDP-glycosyltransferase family.</text>
</comment>
<evidence type="ECO:0000313" key="5">
    <source>
        <dbReference type="Proteomes" id="UP000604825"/>
    </source>
</evidence>
<gene>
    <name evidence="4" type="ORF">NCGR_LOCUS25183</name>
</gene>
<name>A0A811PEE2_9POAL</name>
<keyword evidence="5" id="KW-1185">Reference proteome</keyword>
<feature type="transmembrane region" description="Helical" evidence="3">
    <location>
        <begin position="12"/>
        <end position="35"/>
    </location>
</feature>
<dbReference type="EMBL" id="CAJGYO010000006">
    <property type="protein sequence ID" value="CAD6237775.1"/>
    <property type="molecule type" value="Genomic_DNA"/>
</dbReference>
<sequence>MAIKDEQKPLHILFFPFLAPGHLIPIADMAALFAARGVKCTILTTPVNAQVIRSAVDRANDASRCTEGALAIDIAVVPFPDVGLPPASRPVRLLREPFNRFLAEDRPDAVVADSFFDWATDAAAEHGVPRMEFLGGSLFSRTCIDCMLRYNPVEATPDALVLLPGLPHRVELRRSQMINPKKRPEDWPLLQRMNAADQRSYGEVFNSFHDLEPDYLEKARRAVAGRLVDELMARRRSVNV</sequence>
<organism evidence="4 5">
    <name type="scientific">Miscanthus lutarioriparius</name>
    <dbReference type="NCBI Taxonomy" id="422564"/>
    <lineage>
        <taxon>Eukaryota</taxon>
        <taxon>Viridiplantae</taxon>
        <taxon>Streptophyta</taxon>
        <taxon>Embryophyta</taxon>
        <taxon>Tracheophyta</taxon>
        <taxon>Spermatophyta</taxon>
        <taxon>Magnoliopsida</taxon>
        <taxon>Liliopsida</taxon>
        <taxon>Poales</taxon>
        <taxon>Poaceae</taxon>
        <taxon>PACMAD clade</taxon>
        <taxon>Panicoideae</taxon>
        <taxon>Andropogonodae</taxon>
        <taxon>Andropogoneae</taxon>
        <taxon>Saccharinae</taxon>
        <taxon>Miscanthus</taxon>
    </lineage>
</organism>
<evidence type="ECO:0000256" key="2">
    <source>
        <dbReference type="ARBA" id="ARBA00022676"/>
    </source>
</evidence>
<dbReference type="PANTHER" id="PTHR48047:SF45">
    <property type="entry name" value="SCOPOLETIN GLUCOSYLTRANSFERASE-LIKE"/>
    <property type="match status" value="1"/>
</dbReference>
<dbReference type="PANTHER" id="PTHR48047">
    <property type="entry name" value="GLYCOSYLTRANSFERASE"/>
    <property type="match status" value="1"/>
</dbReference>
<accession>A0A811PEE2</accession>
<keyword evidence="2" id="KW-0808">Transferase</keyword>
<keyword evidence="3" id="KW-0812">Transmembrane</keyword>
<evidence type="ECO:0000256" key="3">
    <source>
        <dbReference type="SAM" id="Phobius"/>
    </source>
</evidence>